<evidence type="ECO:0000256" key="1">
    <source>
        <dbReference type="SAM" id="MobiDB-lite"/>
    </source>
</evidence>
<evidence type="ECO:0000313" key="2">
    <source>
        <dbReference type="EMBL" id="KAK5881971.1"/>
    </source>
</evidence>
<accession>A0AAN8BBS8</accession>
<proteinExistence type="predicted"/>
<evidence type="ECO:0000313" key="3">
    <source>
        <dbReference type="Proteomes" id="UP001335648"/>
    </source>
</evidence>
<comment type="caution">
    <text evidence="2">The sequence shown here is derived from an EMBL/GenBank/DDBJ whole genome shotgun (WGS) entry which is preliminary data.</text>
</comment>
<keyword evidence="3" id="KW-1185">Reference proteome</keyword>
<reference evidence="2 3" key="1">
    <citation type="journal article" date="2023" name="Mol. Biol. Evol.">
        <title>Genomics of Secondarily Temperate Adaptation in the Only Non-Antarctic Icefish.</title>
        <authorList>
            <person name="Rivera-Colon A.G."/>
            <person name="Rayamajhi N."/>
            <person name="Minhas B.F."/>
            <person name="Madrigal G."/>
            <person name="Bilyk K.T."/>
            <person name="Yoon V."/>
            <person name="Hune M."/>
            <person name="Gregory S."/>
            <person name="Cheng C.H.C."/>
            <person name="Catchen J.M."/>
        </authorList>
    </citation>
    <scope>NUCLEOTIDE SEQUENCE [LARGE SCALE GENOMIC DNA]</scope>
    <source>
        <strain evidence="2">JC2023a</strain>
    </source>
</reference>
<organism evidence="2 3">
    <name type="scientific">Champsocephalus esox</name>
    <name type="common">pike icefish</name>
    <dbReference type="NCBI Taxonomy" id="159716"/>
    <lineage>
        <taxon>Eukaryota</taxon>
        <taxon>Metazoa</taxon>
        <taxon>Chordata</taxon>
        <taxon>Craniata</taxon>
        <taxon>Vertebrata</taxon>
        <taxon>Euteleostomi</taxon>
        <taxon>Actinopterygii</taxon>
        <taxon>Neopterygii</taxon>
        <taxon>Teleostei</taxon>
        <taxon>Neoteleostei</taxon>
        <taxon>Acanthomorphata</taxon>
        <taxon>Eupercaria</taxon>
        <taxon>Perciformes</taxon>
        <taxon>Notothenioidei</taxon>
        <taxon>Channichthyidae</taxon>
        <taxon>Champsocephalus</taxon>
    </lineage>
</organism>
<protein>
    <submittedName>
        <fullName evidence="2">Uncharacterized protein</fullName>
    </submittedName>
</protein>
<gene>
    <name evidence="2" type="ORF">CesoFtcFv8_020607</name>
</gene>
<sequence length="80" mass="8582">MRREGCCPTEKASLLSIGAAMLTTKVPLSLSGPGQRSCSSEPAEIKEGSGYQSPWGQSVTASYQQPRSYFMRDASQRPPG</sequence>
<dbReference type="Proteomes" id="UP001335648">
    <property type="component" value="Unassembled WGS sequence"/>
</dbReference>
<dbReference type="EMBL" id="JAULUE010002062">
    <property type="protein sequence ID" value="KAK5881971.1"/>
    <property type="molecule type" value="Genomic_DNA"/>
</dbReference>
<dbReference type="AlphaFoldDB" id="A0AAN8BBS8"/>
<name>A0AAN8BBS8_9TELE</name>
<feature type="region of interest" description="Disordered" evidence="1">
    <location>
        <begin position="29"/>
        <end position="58"/>
    </location>
</feature>